<keyword evidence="1" id="KW-1133">Transmembrane helix</keyword>
<reference evidence="2 3" key="1">
    <citation type="journal article" date="2019" name="Sci. Rep.">
        <title>Orb-weaving spider Araneus ventricosus genome elucidates the spidroin gene catalogue.</title>
        <authorList>
            <person name="Kono N."/>
            <person name="Nakamura H."/>
            <person name="Ohtoshi R."/>
            <person name="Moran D.A.P."/>
            <person name="Shinohara A."/>
            <person name="Yoshida Y."/>
            <person name="Fujiwara M."/>
            <person name="Mori M."/>
            <person name="Tomita M."/>
            <person name="Arakawa K."/>
        </authorList>
    </citation>
    <scope>NUCLEOTIDE SEQUENCE [LARGE SCALE GENOMIC DNA]</scope>
</reference>
<gene>
    <name evidence="2" type="ORF">AVEN_63805_1</name>
</gene>
<proteinExistence type="predicted"/>
<keyword evidence="1" id="KW-0472">Membrane</keyword>
<dbReference type="AlphaFoldDB" id="A0A4Y2LQP6"/>
<name>A0A4Y2LQP6_ARAVE</name>
<keyword evidence="1" id="KW-0812">Transmembrane</keyword>
<evidence type="ECO:0000313" key="2">
    <source>
        <dbReference type="EMBL" id="GBN17058.1"/>
    </source>
</evidence>
<keyword evidence="3" id="KW-1185">Reference proteome</keyword>
<protein>
    <submittedName>
        <fullName evidence="2">Uncharacterized protein</fullName>
    </submittedName>
</protein>
<dbReference type="EMBL" id="BGPR01006218">
    <property type="protein sequence ID" value="GBN17058.1"/>
    <property type="molecule type" value="Genomic_DNA"/>
</dbReference>
<feature type="transmembrane region" description="Helical" evidence="1">
    <location>
        <begin position="395"/>
        <end position="413"/>
    </location>
</feature>
<dbReference type="Proteomes" id="UP000499080">
    <property type="component" value="Unassembled WGS sequence"/>
</dbReference>
<evidence type="ECO:0000313" key="3">
    <source>
        <dbReference type="Proteomes" id="UP000499080"/>
    </source>
</evidence>
<accession>A0A4Y2LQP6</accession>
<comment type="caution">
    <text evidence="2">The sequence shown here is derived from an EMBL/GenBank/DDBJ whole genome shotgun (WGS) entry which is preliminary data.</text>
</comment>
<organism evidence="2 3">
    <name type="scientific">Araneus ventricosus</name>
    <name type="common">Orbweaver spider</name>
    <name type="synonym">Epeira ventricosa</name>
    <dbReference type="NCBI Taxonomy" id="182803"/>
    <lineage>
        <taxon>Eukaryota</taxon>
        <taxon>Metazoa</taxon>
        <taxon>Ecdysozoa</taxon>
        <taxon>Arthropoda</taxon>
        <taxon>Chelicerata</taxon>
        <taxon>Arachnida</taxon>
        <taxon>Araneae</taxon>
        <taxon>Araneomorphae</taxon>
        <taxon>Entelegynae</taxon>
        <taxon>Araneoidea</taxon>
        <taxon>Araneidae</taxon>
        <taxon>Araneus</taxon>
    </lineage>
</organism>
<evidence type="ECO:0000256" key="1">
    <source>
        <dbReference type="SAM" id="Phobius"/>
    </source>
</evidence>
<sequence>MAQVSLINGGRNIVDDPRTFNLKTIALVRMSVHMIKNDKIRLLIKGKANRERRKDSLFCDVKTWKQIRAQMEKSFLEDRAIPPLIQTQLLFITRPIIGEIIKWFAYHRSLFRMNDIFEVKDDFDIMQCVVWTAHGTINEYETALSIVNNSRVHVVDRIFVGCTYCLVDLVNDLSRSMSEADKNELFRYLSGMNPVIETLLRGECMFKTVYNNSVTWAYYNNTHALNFIFENLDPTIQSLYIWIVKDVFLFSPKIINFSAFRKNTEDLSTFMIRKYPSLVLSYFLDWPNQEKFYESANQLMGFMKKEDFHELFCNVIYNKISQECNDFDYRNVIIYLWDNCPENFKTHMSKQWVYPQLIYTIENDIVVNRELLVKEKMHNLIRMTGYWIKYIINNYGIYVSSSFFILTSIGLYWF</sequence>